<organism evidence="2 3">
    <name type="scientific">Paraburkholderia caribensis MBA4</name>
    <dbReference type="NCBI Taxonomy" id="1323664"/>
    <lineage>
        <taxon>Bacteria</taxon>
        <taxon>Pseudomonadati</taxon>
        <taxon>Pseudomonadota</taxon>
        <taxon>Betaproteobacteria</taxon>
        <taxon>Burkholderiales</taxon>
        <taxon>Burkholderiaceae</taxon>
        <taxon>Paraburkholderia</taxon>
    </lineage>
</organism>
<keyword evidence="1" id="KW-0472">Membrane</keyword>
<proteinExistence type="predicted"/>
<keyword evidence="1" id="KW-0812">Transmembrane</keyword>
<accession>A0A0P0RHL6</accession>
<gene>
    <name evidence="2" type="ORF">K788_0000740</name>
</gene>
<evidence type="ECO:0000313" key="3">
    <source>
        <dbReference type="Proteomes" id="UP000019146"/>
    </source>
</evidence>
<name>A0A0P0RHL6_9BURK</name>
<evidence type="ECO:0000256" key="1">
    <source>
        <dbReference type="SAM" id="Phobius"/>
    </source>
</evidence>
<evidence type="ECO:0000313" key="2">
    <source>
        <dbReference type="EMBL" id="ALL68152.1"/>
    </source>
</evidence>
<keyword evidence="1" id="KW-1133">Transmembrane helix</keyword>
<dbReference type="Proteomes" id="UP000019146">
    <property type="component" value="Chromosome 2"/>
</dbReference>
<reference evidence="2 3" key="1">
    <citation type="journal article" date="2014" name="Genome Announc.">
        <title>Draft Genome Sequence of the Haloacid-Degrading Burkholderia caribensis Strain MBA4.</title>
        <authorList>
            <person name="Pan Y."/>
            <person name="Kong K.F."/>
            <person name="Tsang J.S."/>
        </authorList>
    </citation>
    <scope>NUCLEOTIDE SEQUENCE [LARGE SCALE GENOMIC DNA]</scope>
    <source>
        <strain evidence="2 3">MBA4</strain>
    </source>
</reference>
<protein>
    <submittedName>
        <fullName evidence="2">Uncharacterized protein</fullName>
    </submittedName>
</protein>
<dbReference type="AlphaFoldDB" id="A0A0P0RHL6"/>
<dbReference type="KEGG" id="bcai:K788_0000740"/>
<dbReference type="EMBL" id="CP012747">
    <property type="protein sequence ID" value="ALL68152.1"/>
    <property type="molecule type" value="Genomic_DNA"/>
</dbReference>
<feature type="transmembrane region" description="Helical" evidence="1">
    <location>
        <begin position="6"/>
        <end position="30"/>
    </location>
</feature>
<sequence length="102" mass="11063">MRGVALPAIMNGVGGLAVIVVLAGFAQLLAKVRGFRSTADGYPASRKTSPLISACGLRGCRLECHTCFSSLYRGILVRQVMQLSCRLFTKRVLPKSLTHRNE</sequence>